<name>A0A819CWK5_9BILA</name>
<dbReference type="Gene3D" id="1.20.58.60">
    <property type="match status" value="2"/>
</dbReference>
<sequence length="1475" mass="176375">MEHLCVRLEDLPDEILLIIFQKLNNCDVLYSFMGLNQRLDTILYDRIFTRNLSLIKYIHKSSYQFNIIIDRFCLEILPKINDKIERLCIESSFIKRILLATNYPNLHALDLYECEPETADTLFYDGSYLVNQFQNQISSIFIKLKPHKQQIDKLRYTTQDNNIFIFIRICILFNNLRYLNFSSYSNYEQLIFLSTAPTQFSSNLLELHVVVRNILDCLCILDGQFNQLHTFYVTIQSYNTYDGNIVGNYKELPKLKYFSLIYEDGTYMYDDILVPLLQRMINLEELNLYFINMYGPIIDGYNLENNIINHMTRLNKFTFNICSVIHLNQLINNVPMNEDIKYSFRNFKNNKIISNIDYFERIKLFYYHVYSYPYIWKFYHNITNNFHDGLYKSVREISLYDDRPFEHEFFLRITQSFPFVKKLTIHNYESQHNNHLRQSIIKYFHLIEIDLVKTHEDYLDEFLNKTKICLSNNIHLRVGFNSLQKVTNDFTRDETRFNSSKIIHLTVFGKRNNHYFIAKYVIIHLLSCSLALVPSNFNDNIIKLSEQVKQGYSREELLRKLNSLEESIHDRNRQLNRANEPRREFDRIISKLSQWIKTTEQQIKDPLTNHLQQTTNSLKEKYKSIQALLQSTKDRTNLFDDLRQKYNRLLDNLTQRLTLLDEANQQFKQLLKRLNQTNNNLKELRRLQRLLTSKGHRIDFRRGGQLNANFKNLQGKIHNEIERIERVLQRENDFYHLEKELESYLQISSEHFKSGQYQQDKRIDYQAIFDRLQQNEQGLNKLIQLAERLKPELSQYLQTLIKTCQQARGEHEHKVKTQNKLNEELIPINDCFKRLIQELTQPIDLYLSLNYLNHIQDSMAQLNVSIDQRLLRLDQALRDQPNLISSNDKEIRERLNTVEELKHQVKNHLNKRRTILDDIHQRMTQYLKLTADIKTAILYEYSKSFNSVDKLFCYFLLFFSDADFKLAPFFHGYYQTRIHQRRKELDEIRQKSNRFNSSLIRLQSDTDRLLHTIEKAPDSAETLISEIDSTFSALQYLGGDLKKSLDISSSSDIDRELKDMASPVETIRDSLDRAKRSYEENETIRDRIEKILNKSFIKDVDLETSHLSQVNDLILTLTERKCHQQIIRSLEKKQEDILQDLLKSFVLLIFFYYLNLSLKNETTKTIENLDQKVQEQEKLRQNACTMLSIIQRTKVQLIELRPTINDETDQKLKKIDDDLTTNYELFEQSLNNYKLSELNAYNTIRDEYENLMENTLKIIQIIENKTQQSHGIDLRQNLDLLKDLTNEMQTHRSLIDRLQLLSSTLSSQLIDTNERERRRLNEIIRRWTQLEQDLMSEEEMKNLTELYHYINRNCQQWLKQTRILINDLTNTRNVETFDQLIRKGKNISFEYRTSLEHLQRLRNRLNQLVQTNRTPQASQKLNEVDRLLNEMTTCRENLEQRLDLFYEQWLENIQRTHDTISEQTLTTDEKVTTLS</sequence>
<evidence type="ECO:0000313" key="3">
    <source>
        <dbReference type="EMBL" id="CAF3823073.1"/>
    </source>
</evidence>
<dbReference type="EMBL" id="CAJOBD010001680">
    <property type="protein sequence ID" value="CAF3823073.1"/>
    <property type="molecule type" value="Genomic_DNA"/>
</dbReference>
<accession>A0A819CWK5</accession>
<organism evidence="3 4">
    <name type="scientific">Rotaria sordida</name>
    <dbReference type="NCBI Taxonomy" id="392033"/>
    <lineage>
        <taxon>Eukaryota</taxon>
        <taxon>Metazoa</taxon>
        <taxon>Spiralia</taxon>
        <taxon>Gnathifera</taxon>
        <taxon>Rotifera</taxon>
        <taxon>Eurotatoria</taxon>
        <taxon>Bdelloidea</taxon>
        <taxon>Philodinida</taxon>
        <taxon>Philodinidae</taxon>
        <taxon>Rotaria</taxon>
    </lineage>
</organism>
<feature type="coiled-coil region" evidence="1">
    <location>
        <begin position="643"/>
        <end position="694"/>
    </location>
</feature>
<evidence type="ECO:0000313" key="4">
    <source>
        <dbReference type="Proteomes" id="UP000663836"/>
    </source>
</evidence>
<dbReference type="Proteomes" id="UP000663836">
    <property type="component" value="Unassembled WGS sequence"/>
</dbReference>
<dbReference type="PROSITE" id="PS50181">
    <property type="entry name" value="FBOX"/>
    <property type="match status" value="1"/>
</dbReference>
<evidence type="ECO:0000259" key="2">
    <source>
        <dbReference type="PROSITE" id="PS50181"/>
    </source>
</evidence>
<feature type="coiled-coil region" evidence="1">
    <location>
        <begin position="1159"/>
        <end position="1186"/>
    </location>
</feature>
<evidence type="ECO:0000256" key="1">
    <source>
        <dbReference type="SAM" id="Coils"/>
    </source>
</evidence>
<proteinExistence type="predicted"/>
<dbReference type="SUPFAM" id="SSF46966">
    <property type="entry name" value="Spectrin repeat"/>
    <property type="match status" value="1"/>
</dbReference>
<dbReference type="InterPro" id="IPR001810">
    <property type="entry name" value="F-box_dom"/>
</dbReference>
<protein>
    <recommendedName>
        <fullName evidence="2">F-box domain-containing protein</fullName>
    </recommendedName>
</protein>
<feature type="coiled-coil region" evidence="1">
    <location>
        <begin position="891"/>
        <end position="918"/>
    </location>
</feature>
<reference evidence="3" key="1">
    <citation type="submission" date="2021-02" db="EMBL/GenBank/DDBJ databases">
        <authorList>
            <person name="Nowell W R."/>
        </authorList>
    </citation>
    <scope>NUCLEOTIDE SEQUENCE</scope>
</reference>
<feature type="domain" description="F-box" evidence="2">
    <location>
        <begin position="5"/>
        <end position="52"/>
    </location>
</feature>
<keyword evidence="1" id="KW-0175">Coiled coil</keyword>
<gene>
    <name evidence="3" type="ORF">JBS370_LOCUS16583</name>
</gene>
<feature type="coiled-coil region" evidence="1">
    <location>
        <begin position="1245"/>
        <end position="1333"/>
    </location>
</feature>
<comment type="caution">
    <text evidence="3">The sequence shown here is derived from an EMBL/GenBank/DDBJ whole genome shotgun (WGS) entry which is preliminary data.</text>
</comment>